<sequence length="206" mass="21792">MRVSKAQAAANRERIVEEAARLFRERGFDGIGVAALMKQAGLTHGGFYGHFDSKEQLMAEACDHAINTAGQGWRDARAPDGTLAMDTVAGRYLSRAHRDHPGAGCVVAALANDAPRQSAPVRAAMTGSVRRLVALVESALPGGRAARKRRQALAATAAMVGGLILARAVDNDALSNEFLQAVAAELPGTHHPEKHPPHSTNPKEPQ</sequence>
<keyword evidence="7" id="KW-1185">Reference proteome</keyword>
<dbReference type="PANTHER" id="PTHR47506:SF7">
    <property type="entry name" value="TRANSCRIPTIONAL REGULATORY PROTEIN"/>
    <property type="match status" value="1"/>
</dbReference>
<evidence type="ECO:0000256" key="4">
    <source>
        <dbReference type="PROSITE-ProRule" id="PRU00335"/>
    </source>
</evidence>
<evidence type="ECO:0000256" key="3">
    <source>
        <dbReference type="ARBA" id="ARBA00023163"/>
    </source>
</evidence>
<dbReference type="EMBL" id="ARXX01000013">
    <property type="protein sequence ID" value="MBF5055888.1"/>
    <property type="molecule type" value="Genomic_DNA"/>
</dbReference>
<feature type="DNA-binding region" description="H-T-H motif" evidence="4">
    <location>
        <begin position="32"/>
        <end position="51"/>
    </location>
</feature>
<gene>
    <name evidence="6" type="ORF">Y5W_01182</name>
</gene>
<protein>
    <submittedName>
        <fullName evidence="6">TetR family transcriptional regulator</fullName>
    </submittedName>
</protein>
<accession>A0ABS0AP20</accession>
<dbReference type="InterPro" id="IPR036271">
    <property type="entry name" value="Tet_transcr_reg_TetR-rel_C_sf"/>
</dbReference>
<evidence type="ECO:0000256" key="1">
    <source>
        <dbReference type="ARBA" id="ARBA00023015"/>
    </source>
</evidence>
<organism evidence="6 7">
    <name type="scientific">Alloalcanivorax profundimaris</name>
    <dbReference type="NCBI Taxonomy" id="2735259"/>
    <lineage>
        <taxon>Bacteria</taxon>
        <taxon>Pseudomonadati</taxon>
        <taxon>Pseudomonadota</taxon>
        <taxon>Gammaproteobacteria</taxon>
        <taxon>Oceanospirillales</taxon>
        <taxon>Alcanivoracaceae</taxon>
        <taxon>Alloalcanivorax</taxon>
    </lineage>
</organism>
<dbReference type="Gene3D" id="1.10.10.60">
    <property type="entry name" value="Homeodomain-like"/>
    <property type="match status" value="1"/>
</dbReference>
<evidence type="ECO:0000313" key="6">
    <source>
        <dbReference type="EMBL" id="MBF5055888.1"/>
    </source>
</evidence>
<dbReference type="PRINTS" id="PR00455">
    <property type="entry name" value="HTHTETR"/>
</dbReference>
<dbReference type="SUPFAM" id="SSF48498">
    <property type="entry name" value="Tetracyclin repressor-like, C-terminal domain"/>
    <property type="match status" value="1"/>
</dbReference>
<dbReference type="Proteomes" id="UP000662703">
    <property type="component" value="Unassembled WGS sequence"/>
</dbReference>
<evidence type="ECO:0000313" key="7">
    <source>
        <dbReference type="Proteomes" id="UP000662703"/>
    </source>
</evidence>
<feature type="domain" description="HTH tetR-type" evidence="5">
    <location>
        <begin position="9"/>
        <end position="69"/>
    </location>
</feature>
<dbReference type="Gene3D" id="1.10.357.10">
    <property type="entry name" value="Tetracycline Repressor, domain 2"/>
    <property type="match status" value="1"/>
</dbReference>
<dbReference type="PANTHER" id="PTHR47506">
    <property type="entry name" value="TRANSCRIPTIONAL REGULATORY PROTEIN"/>
    <property type="match status" value="1"/>
</dbReference>
<reference evidence="6 7" key="1">
    <citation type="submission" date="2012-09" db="EMBL/GenBank/DDBJ databases">
        <title>Genome Sequence of alkane-degrading Bacterium Alcanivorax sp. 521-1.</title>
        <authorList>
            <person name="Lai Q."/>
            <person name="Shao Z."/>
        </authorList>
    </citation>
    <scope>NUCLEOTIDE SEQUENCE [LARGE SCALE GENOMIC DNA]</scope>
    <source>
        <strain evidence="6 7">521-1</strain>
    </source>
</reference>
<dbReference type="InterPro" id="IPR001647">
    <property type="entry name" value="HTH_TetR"/>
</dbReference>
<keyword evidence="1" id="KW-0805">Transcription regulation</keyword>
<name>A0ABS0AP20_9GAMM</name>
<dbReference type="SUPFAM" id="SSF46689">
    <property type="entry name" value="Homeodomain-like"/>
    <property type="match status" value="1"/>
</dbReference>
<comment type="caution">
    <text evidence="6">The sequence shown here is derived from an EMBL/GenBank/DDBJ whole genome shotgun (WGS) entry which is preliminary data.</text>
</comment>
<evidence type="ECO:0000256" key="2">
    <source>
        <dbReference type="ARBA" id="ARBA00023125"/>
    </source>
</evidence>
<dbReference type="PROSITE" id="PS50977">
    <property type="entry name" value="HTH_TETR_2"/>
    <property type="match status" value="1"/>
</dbReference>
<dbReference type="InterPro" id="IPR009057">
    <property type="entry name" value="Homeodomain-like_sf"/>
</dbReference>
<evidence type="ECO:0000259" key="5">
    <source>
        <dbReference type="PROSITE" id="PS50977"/>
    </source>
</evidence>
<proteinExistence type="predicted"/>
<keyword evidence="2 4" id="KW-0238">DNA-binding</keyword>
<dbReference type="Pfam" id="PF00440">
    <property type="entry name" value="TetR_N"/>
    <property type="match status" value="1"/>
</dbReference>
<dbReference type="RefSeq" id="WP_194864515.1">
    <property type="nucleotide sequence ID" value="NZ_ARXX01000013.1"/>
</dbReference>
<keyword evidence="3" id="KW-0804">Transcription</keyword>